<dbReference type="OrthoDB" id="2985494at2759"/>
<feature type="region of interest" description="Disordered" evidence="1">
    <location>
        <begin position="162"/>
        <end position="235"/>
    </location>
</feature>
<sequence>MALTDLQSISEDVGAHFSYFEDAFSTDLFAAQIASVASAMSRIQDRLVACASQAETECDSLKDSVADLTKKGAELDRRVRWLTHQKLELERRFAQQKPDLDNAIRARDAALKRLQNAYKVIRDLVRENERLQVAGAPSSPSQTKDEEREGMKTALEEAMAGISISSSDSGSGRTAPKHRAPLLASAKDPIHTERRRRPSIASEADEGSVDGQESPPTTSSAESSSSESVRPSQEIGEWADTTSYSIYYGHPPGSSDMSLGPVELSRLLQHDMITQATIDSLKSLELASDTQVRVHTFKRFVFLFDPIFLEARIEEDERDKDEKKSFILDWGTPDVHQSLETYIRDNKYPLHTFLFPTEKSKRKVMTKLLERSQGKEDEDAITAALDDGVLRQLCLEISSDGQLQKSMMLARRMGYQAPQAMA</sequence>
<organism evidence="2 3">
    <name type="scientific">Asterophora parasitica</name>
    <dbReference type="NCBI Taxonomy" id="117018"/>
    <lineage>
        <taxon>Eukaryota</taxon>
        <taxon>Fungi</taxon>
        <taxon>Dikarya</taxon>
        <taxon>Basidiomycota</taxon>
        <taxon>Agaricomycotina</taxon>
        <taxon>Agaricomycetes</taxon>
        <taxon>Agaricomycetidae</taxon>
        <taxon>Agaricales</taxon>
        <taxon>Tricholomatineae</taxon>
        <taxon>Lyophyllaceae</taxon>
        <taxon>Asterophora</taxon>
    </lineage>
</organism>
<evidence type="ECO:0000313" key="2">
    <source>
        <dbReference type="EMBL" id="KAG5648892.1"/>
    </source>
</evidence>
<feature type="compositionally biased region" description="Low complexity" evidence="1">
    <location>
        <begin position="213"/>
        <end position="232"/>
    </location>
</feature>
<reference evidence="2" key="2">
    <citation type="submission" date="2021-10" db="EMBL/GenBank/DDBJ databases">
        <title>Phylogenomics reveals ancestral predisposition of the termite-cultivated fungus Termitomyces towards a domesticated lifestyle.</title>
        <authorList>
            <person name="Auxier B."/>
            <person name="Grum-Grzhimaylo A."/>
            <person name="Cardenas M.E."/>
            <person name="Lodge J.D."/>
            <person name="Laessoe T."/>
            <person name="Pedersen O."/>
            <person name="Smith M.E."/>
            <person name="Kuyper T.W."/>
            <person name="Franco-Molano E.A."/>
            <person name="Baroni T.J."/>
            <person name="Aanen D.K."/>
        </authorList>
    </citation>
    <scope>NUCLEOTIDE SEQUENCE</scope>
    <source>
        <strain evidence="2">AP01</strain>
        <tissue evidence="2">Mycelium</tissue>
    </source>
</reference>
<keyword evidence="3" id="KW-1185">Reference proteome</keyword>
<feature type="compositionally biased region" description="Low complexity" evidence="1">
    <location>
        <begin position="162"/>
        <end position="172"/>
    </location>
</feature>
<gene>
    <name evidence="2" type="ORF">DXG03_000241</name>
</gene>
<feature type="region of interest" description="Disordered" evidence="1">
    <location>
        <begin position="131"/>
        <end position="150"/>
    </location>
</feature>
<reference evidence="2" key="1">
    <citation type="submission" date="2020-07" db="EMBL/GenBank/DDBJ databases">
        <authorList>
            <person name="Nieuwenhuis M."/>
            <person name="Van De Peppel L.J.J."/>
        </authorList>
    </citation>
    <scope>NUCLEOTIDE SEQUENCE</scope>
    <source>
        <strain evidence="2">AP01</strain>
        <tissue evidence="2">Mycelium</tissue>
    </source>
</reference>
<dbReference type="EMBL" id="JABCKV010000001">
    <property type="protein sequence ID" value="KAG5648892.1"/>
    <property type="molecule type" value="Genomic_DNA"/>
</dbReference>
<dbReference type="AlphaFoldDB" id="A0A9P7GKY4"/>
<comment type="caution">
    <text evidence="2">The sequence shown here is derived from an EMBL/GenBank/DDBJ whole genome shotgun (WGS) entry which is preliminary data.</text>
</comment>
<name>A0A9P7GKY4_9AGAR</name>
<evidence type="ECO:0000313" key="3">
    <source>
        <dbReference type="Proteomes" id="UP000775547"/>
    </source>
</evidence>
<dbReference type="Proteomes" id="UP000775547">
    <property type="component" value="Unassembled WGS sequence"/>
</dbReference>
<accession>A0A9P7GKY4</accession>
<proteinExistence type="predicted"/>
<protein>
    <submittedName>
        <fullName evidence="2">Uncharacterized protein</fullName>
    </submittedName>
</protein>
<evidence type="ECO:0000256" key="1">
    <source>
        <dbReference type="SAM" id="MobiDB-lite"/>
    </source>
</evidence>